<reference evidence="2 3" key="1">
    <citation type="submission" date="2020-08" db="EMBL/GenBank/DDBJ databases">
        <title>Genemic of Streptomyces polyaspartic.</title>
        <authorList>
            <person name="Liu W."/>
        </authorList>
    </citation>
    <scope>NUCLEOTIDE SEQUENCE [LARGE SCALE GENOMIC DNA]</scope>
    <source>
        <strain evidence="2 3">TRM66268-LWL</strain>
    </source>
</reference>
<dbReference type="GO" id="GO:0004519">
    <property type="term" value="F:endonuclease activity"/>
    <property type="evidence" value="ECO:0007669"/>
    <property type="project" value="UniProtKB-KW"/>
</dbReference>
<organism evidence="2 3">
    <name type="scientific">Streptomyces polyasparticus</name>
    <dbReference type="NCBI Taxonomy" id="2767826"/>
    <lineage>
        <taxon>Bacteria</taxon>
        <taxon>Bacillati</taxon>
        <taxon>Actinomycetota</taxon>
        <taxon>Actinomycetes</taxon>
        <taxon>Kitasatosporales</taxon>
        <taxon>Streptomycetaceae</taxon>
        <taxon>Streptomyces</taxon>
    </lineage>
</organism>
<dbReference type="InterPro" id="IPR011335">
    <property type="entry name" value="Restrct_endonuc-II-like"/>
</dbReference>
<evidence type="ECO:0000313" key="2">
    <source>
        <dbReference type="EMBL" id="MBC9716554.1"/>
    </source>
</evidence>
<keyword evidence="2" id="KW-0255">Endonuclease</keyword>
<dbReference type="Proteomes" id="UP000642284">
    <property type="component" value="Unassembled WGS sequence"/>
</dbReference>
<comment type="caution">
    <text evidence="2">The sequence shown here is derived from an EMBL/GenBank/DDBJ whole genome shotgun (WGS) entry which is preliminary data.</text>
</comment>
<dbReference type="InterPro" id="IPR008538">
    <property type="entry name" value="Uma2"/>
</dbReference>
<keyword evidence="2" id="KW-0540">Nuclease</keyword>
<sequence>MSSSGPEAFGKDLPETMTWEELDQLPGDVAKDVELWEGRVVWNRRPLMGHQRAARRVCNALEVNARRAMRAGTDGERRQCWEVEVETNIFFKADKSSFLTPDFFVRRCLPREADTFTDDTVLVGEVLSNSDTDTRREWKMERYAEAGIPWYWEIRLDIGGTWDVASVKAYDLYTVDQSGHTVQPLRPVVYMPVGEWEPTGPSIDFPEPFAMSISWEDLAY</sequence>
<dbReference type="EMBL" id="JACTVJ010000014">
    <property type="protein sequence ID" value="MBC9716554.1"/>
    <property type="molecule type" value="Genomic_DNA"/>
</dbReference>
<dbReference type="CDD" id="cd06260">
    <property type="entry name" value="DUF820-like"/>
    <property type="match status" value="1"/>
</dbReference>
<protein>
    <submittedName>
        <fullName evidence="2">Uma2 family endonuclease</fullName>
    </submittedName>
</protein>
<evidence type="ECO:0000313" key="3">
    <source>
        <dbReference type="Proteomes" id="UP000642284"/>
    </source>
</evidence>
<keyword evidence="2" id="KW-0378">Hydrolase</keyword>
<evidence type="ECO:0000259" key="1">
    <source>
        <dbReference type="Pfam" id="PF05685"/>
    </source>
</evidence>
<dbReference type="RefSeq" id="WP_187816988.1">
    <property type="nucleotide sequence ID" value="NZ_JACTVJ010000014.1"/>
</dbReference>
<dbReference type="SUPFAM" id="SSF52980">
    <property type="entry name" value="Restriction endonuclease-like"/>
    <property type="match status" value="1"/>
</dbReference>
<keyword evidence="3" id="KW-1185">Reference proteome</keyword>
<proteinExistence type="predicted"/>
<dbReference type="Pfam" id="PF05685">
    <property type="entry name" value="Uma2"/>
    <property type="match status" value="1"/>
</dbReference>
<dbReference type="InterPro" id="IPR012296">
    <property type="entry name" value="Nuclease_put_TT1808"/>
</dbReference>
<gene>
    <name evidence="2" type="ORF">H9Y04_28880</name>
</gene>
<feature type="domain" description="Putative restriction endonuclease" evidence="1">
    <location>
        <begin position="19"/>
        <end position="155"/>
    </location>
</feature>
<name>A0ABR7SMH8_9ACTN</name>
<accession>A0ABR7SMH8</accession>
<dbReference type="Gene3D" id="3.90.1570.10">
    <property type="entry name" value="tt1808, chain A"/>
    <property type="match status" value="1"/>
</dbReference>